<evidence type="ECO:0000313" key="1">
    <source>
        <dbReference type="EMBL" id="ANX13561.1"/>
    </source>
</evidence>
<dbReference type="STRING" id="255247.ABE41_016240"/>
<accession>A0A1B1Z834</accession>
<dbReference type="Pfam" id="PF05768">
    <property type="entry name" value="Glrx-like"/>
    <property type="match status" value="1"/>
</dbReference>
<dbReference type="Gene3D" id="3.40.30.10">
    <property type="entry name" value="Glutaredoxin"/>
    <property type="match status" value="1"/>
</dbReference>
<gene>
    <name evidence="1" type="ORF">ABE41_016240</name>
</gene>
<reference evidence="1 2" key="1">
    <citation type="submission" date="2016-08" db="EMBL/GenBank/DDBJ databases">
        <title>Complete genome sequence of Fictibacillus arsenicus G25-54, a strain with toxicity to nematodes and a potential arsenic-resistance activity.</title>
        <authorList>
            <person name="Zheng Z."/>
        </authorList>
    </citation>
    <scope>NUCLEOTIDE SEQUENCE [LARGE SCALE GENOMIC DNA]</scope>
    <source>
        <strain evidence="1 2">G25-54</strain>
    </source>
</reference>
<dbReference type="SUPFAM" id="SSF52833">
    <property type="entry name" value="Thioredoxin-like"/>
    <property type="match status" value="1"/>
</dbReference>
<dbReference type="RefSeq" id="WP_066292567.1">
    <property type="nucleotide sequence ID" value="NZ_CP016761.1"/>
</dbReference>
<name>A0A1B1Z834_9BACL</name>
<protein>
    <submittedName>
        <fullName evidence="1">Glutaredoxin</fullName>
    </submittedName>
</protein>
<keyword evidence="2" id="KW-1185">Reference proteome</keyword>
<dbReference type="InterPro" id="IPR008554">
    <property type="entry name" value="Glutaredoxin-like"/>
</dbReference>
<organism evidence="1 2">
    <name type="scientific">Fictibacillus arsenicus</name>
    <dbReference type="NCBI Taxonomy" id="255247"/>
    <lineage>
        <taxon>Bacteria</taxon>
        <taxon>Bacillati</taxon>
        <taxon>Bacillota</taxon>
        <taxon>Bacilli</taxon>
        <taxon>Bacillales</taxon>
        <taxon>Fictibacillaceae</taxon>
        <taxon>Fictibacillus</taxon>
    </lineage>
</organism>
<dbReference type="AlphaFoldDB" id="A0A1B1Z834"/>
<proteinExistence type="predicted"/>
<dbReference type="KEGG" id="far:ABE41_016240"/>
<dbReference type="OrthoDB" id="32865at2"/>
<dbReference type="EMBL" id="CP016761">
    <property type="protein sequence ID" value="ANX13561.1"/>
    <property type="molecule type" value="Genomic_DNA"/>
</dbReference>
<dbReference type="InterPro" id="IPR036249">
    <property type="entry name" value="Thioredoxin-like_sf"/>
</dbReference>
<evidence type="ECO:0000313" key="2">
    <source>
        <dbReference type="Proteomes" id="UP000077412"/>
    </source>
</evidence>
<sequence length="81" mass="9312">MGIKNLIFYTKIHCPLCDKAHKLLQELQKEIPFTIESVDIYKDDVLLEKYGLMIPVIEVDGVEIDYGIISIDKVKKALTNF</sequence>
<dbReference type="Proteomes" id="UP000077412">
    <property type="component" value="Chromosome"/>
</dbReference>